<reference evidence="1 2" key="1">
    <citation type="submission" date="2020-04" db="EMBL/GenBank/DDBJ databases">
        <authorList>
            <person name="Alioto T."/>
            <person name="Alioto T."/>
            <person name="Gomez Garrido J."/>
        </authorList>
    </citation>
    <scope>NUCLEOTIDE SEQUENCE [LARGE SCALE GENOMIC DNA]</scope>
</reference>
<name>A0A8S1BV79_9INSE</name>
<dbReference type="PANTHER" id="PTHR16231:SF4">
    <property type="entry name" value="COMM DOMAIN-CONTAINING PROTEIN 4"/>
    <property type="match status" value="1"/>
</dbReference>
<evidence type="ECO:0008006" key="3">
    <source>
        <dbReference type="Google" id="ProtNLM"/>
    </source>
</evidence>
<gene>
    <name evidence="1" type="ORF">CLODIP_2_CD11338</name>
</gene>
<dbReference type="Proteomes" id="UP000494165">
    <property type="component" value="Unassembled WGS sequence"/>
</dbReference>
<dbReference type="AlphaFoldDB" id="A0A8S1BV79"/>
<proteinExistence type="predicted"/>
<evidence type="ECO:0000313" key="1">
    <source>
        <dbReference type="EMBL" id="CAB3361039.1"/>
    </source>
</evidence>
<sequence>MRFRFCGDLDCPDWVLSEIITMSRLTSIKMKLLCQVVMASLLGHELDYDKAKKLTSDAKFDEPDLQGALAALGFILRSASRYSVDSSSLDSELQQLGLPRELAAALAKSHTDNTESLSKYFSESSLRLSSLKNATCSKESITLPNNEGTLLVNTVKLSYLDSDLTDKEAVFTLSQSQLDSLLKDLKTAKSLVVLVVQLLQKLTRQIIGSDKKALSTDTLEQGSEINWIQILRNFSDCGICEEQSKLCDG</sequence>
<comment type="caution">
    <text evidence="1">The sequence shown here is derived from an EMBL/GenBank/DDBJ whole genome shotgun (WGS) entry which is preliminary data.</text>
</comment>
<accession>A0A8S1BV79</accession>
<dbReference type="Pfam" id="PF21672">
    <property type="entry name" value="COMM_HN"/>
    <property type="match status" value="1"/>
</dbReference>
<dbReference type="OrthoDB" id="284322at2759"/>
<dbReference type="InterPro" id="IPR047155">
    <property type="entry name" value="COMMD4/6/7/8"/>
</dbReference>
<evidence type="ECO:0000313" key="2">
    <source>
        <dbReference type="Proteomes" id="UP000494165"/>
    </source>
</evidence>
<dbReference type="PANTHER" id="PTHR16231">
    <property type="entry name" value="COMM DOMAIN-CONTAINING PROTEIN 4-8 FAMILY MEMBER"/>
    <property type="match status" value="1"/>
</dbReference>
<dbReference type="EMBL" id="CADEPI010000005">
    <property type="protein sequence ID" value="CAB3361039.1"/>
    <property type="molecule type" value="Genomic_DNA"/>
</dbReference>
<protein>
    <recommendedName>
        <fullName evidence="3">COMM domain-containing protein</fullName>
    </recommendedName>
</protein>
<keyword evidence="2" id="KW-1185">Reference proteome</keyword>
<organism evidence="1 2">
    <name type="scientific">Cloeon dipterum</name>
    <dbReference type="NCBI Taxonomy" id="197152"/>
    <lineage>
        <taxon>Eukaryota</taxon>
        <taxon>Metazoa</taxon>
        <taxon>Ecdysozoa</taxon>
        <taxon>Arthropoda</taxon>
        <taxon>Hexapoda</taxon>
        <taxon>Insecta</taxon>
        <taxon>Pterygota</taxon>
        <taxon>Palaeoptera</taxon>
        <taxon>Ephemeroptera</taxon>
        <taxon>Pisciforma</taxon>
        <taxon>Baetidae</taxon>
        <taxon>Cloeon</taxon>
    </lineage>
</organism>